<evidence type="ECO:0000256" key="2">
    <source>
        <dbReference type="ARBA" id="ARBA00022490"/>
    </source>
</evidence>
<comment type="catalytic activity">
    <reaction evidence="9 10">
        <text>L-glutamine + H2O = L-glutamate + NH4(+)</text>
        <dbReference type="Rhea" id="RHEA:15889"/>
        <dbReference type="ChEBI" id="CHEBI:15377"/>
        <dbReference type="ChEBI" id="CHEBI:28938"/>
        <dbReference type="ChEBI" id="CHEBI:29985"/>
        <dbReference type="ChEBI" id="CHEBI:58359"/>
        <dbReference type="EC" id="3.5.1.2"/>
    </reaction>
</comment>
<keyword evidence="13" id="KW-0808">Transferase</keyword>
<protein>
    <recommendedName>
        <fullName evidence="10">Imidazole glycerol phosphate synthase subunit HisH</fullName>
        <ecNumber evidence="10">4.3.2.10</ecNumber>
    </recommendedName>
    <alternativeName>
        <fullName evidence="10">IGP synthase glutaminase subunit</fullName>
        <ecNumber evidence="10">3.5.1.2</ecNumber>
    </alternativeName>
    <alternativeName>
        <fullName evidence="10">IGP synthase subunit HisH</fullName>
    </alternativeName>
    <alternativeName>
        <fullName evidence="10">ImGP synthase subunit HisH</fullName>
        <shortName evidence="10">IGPS subunit HisH</shortName>
    </alternativeName>
</protein>
<dbReference type="EC" id="3.5.1.2" evidence="10"/>
<dbReference type="NCBIfam" id="TIGR01855">
    <property type="entry name" value="IMP_synth_hisH"/>
    <property type="match status" value="1"/>
</dbReference>
<keyword evidence="14" id="KW-1185">Reference proteome</keyword>
<dbReference type="InterPro" id="IPR029062">
    <property type="entry name" value="Class_I_gatase-like"/>
</dbReference>
<dbReference type="Proteomes" id="UP001205843">
    <property type="component" value="Unassembled WGS sequence"/>
</dbReference>
<dbReference type="Pfam" id="PF00117">
    <property type="entry name" value="GATase"/>
    <property type="match status" value="1"/>
</dbReference>
<dbReference type="InterPro" id="IPR010139">
    <property type="entry name" value="Imidazole-glycPsynth_HisH"/>
</dbReference>
<evidence type="ECO:0000256" key="3">
    <source>
        <dbReference type="ARBA" id="ARBA00022605"/>
    </source>
</evidence>
<keyword evidence="6 10" id="KW-0368">Histidine biosynthesis</keyword>
<dbReference type="PANTHER" id="PTHR42701">
    <property type="entry name" value="IMIDAZOLE GLYCEROL PHOSPHATE SYNTHASE SUBUNIT HISH"/>
    <property type="match status" value="1"/>
</dbReference>
<dbReference type="RefSeq" id="WP_253473414.1">
    <property type="nucleotide sequence ID" value="NZ_JALJXV010000001.1"/>
</dbReference>
<evidence type="ECO:0000313" key="13">
    <source>
        <dbReference type="EMBL" id="MCP1673296.1"/>
    </source>
</evidence>
<keyword evidence="7 10" id="KW-0456">Lyase</keyword>
<feature type="active site" description="Nucleophile" evidence="10 11">
    <location>
        <position position="82"/>
    </location>
</feature>
<dbReference type="PROSITE" id="PS51273">
    <property type="entry name" value="GATASE_TYPE_1"/>
    <property type="match status" value="1"/>
</dbReference>
<evidence type="ECO:0000313" key="14">
    <source>
        <dbReference type="Proteomes" id="UP001205843"/>
    </source>
</evidence>
<comment type="function">
    <text evidence="10">IGPS catalyzes the conversion of PRFAR and glutamine to IGP, AICAR and glutamate. The HisH subunit catalyzes the hydrolysis of glutamine to glutamate and ammonia as part of the synthesis of IGP and AICAR. The resulting ammonia molecule is channeled to the active site of HisF.</text>
</comment>
<dbReference type="GO" id="GO:0000107">
    <property type="term" value="F:imidazoleglycerol-phosphate synthase activity"/>
    <property type="evidence" value="ECO:0007669"/>
    <property type="project" value="UniProtKB-UniRule"/>
</dbReference>
<keyword evidence="3 10" id="KW-0028">Amino-acid biosynthesis</keyword>
<evidence type="ECO:0000256" key="4">
    <source>
        <dbReference type="ARBA" id="ARBA00022801"/>
    </source>
</evidence>
<evidence type="ECO:0000259" key="12">
    <source>
        <dbReference type="Pfam" id="PF00117"/>
    </source>
</evidence>
<comment type="pathway">
    <text evidence="1 10">Amino-acid biosynthesis; L-histidine biosynthesis; L-histidine from 5-phospho-alpha-D-ribose 1-diphosphate: step 5/9.</text>
</comment>
<sequence length="215" mass="23860">MATIAVIDYGMGNLRSVSKALEHVDDRSRVLVTHDADQILRADRVVFPGQGAIGDCMSELHRLELDQALLEVSRSKPFLGICLGMQALLEHSDENDGVAGLGLIAGQVRHFRDGFRGAGITAPGKVPLMGWTRVDQVMPHPLWRGIDSGDWFYFVHSYYVELLDGVTAGRSRYGFDFTSVVARENIFATQFHPEKSQRAGLELLANFTRWDGSIQ</sequence>
<dbReference type="EC" id="4.3.2.10" evidence="10"/>
<evidence type="ECO:0000256" key="5">
    <source>
        <dbReference type="ARBA" id="ARBA00022962"/>
    </source>
</evidence>
<comment type="subunit">
    <text evidence="10">Heterodimer of HisH and HisF.</text>
</comment>
<evidence type="ECO:0000256" key="7">
    <source>
        <dbReference type="ARBA" id="ARBA00023239"/>
    </source>
</evidence>
<dbReference type="CDD" id="cd01748">
    <property type="entry name" value="GATase1_IGP_Synthase"/>
    <property type="match status" value="1"/>
</dbReference>
<evidence type="ECO:0000256" key="11">
    <source>
        <dbReference type="PIRSR" id="PIRSR000495-1"/>
    </source>
</evidence>
<dbReference type="PANTHER" id="PTHR42701:SF2">
    <property type="entry name" value="IMIDAZOLE GLYCEROL PHOSPHATE SYNTHASE SUBUNIT HISH 1"/>
    <property type="match status" value="1"/>
</dbReference>
<evidence type="ECO:0000256" key="1">
    <source>
        <dbReference type="ARBA" id="ARBA00005091"/>
    </source>
</evidence>
<dbReference type="GO" id="GO:0016829">
    <property type="term" value="F:lyase activity"/>
    <property type="evidence" value="ECO:0007669"/>
    <property type="project" value="UniProtKB-KW"/>
</dbReference>
<gene>
    <name evidence="10" type="primary">hisH</name>
    <name evidence="13" type="ORF">J2T57_000388</name>
</gene>
<feature type="domain" description="Glutamine amidotransferase" evidence="12">
    <location>
        <begin position="6"/>
        <end position="207"/>
    </location>
</feature>
<dbReference type="GO" id="GO:0000105">
    <property type="term" value="P:L-histidine biosynthetic process"/>
    <property type="evidence" value="ECO:0007669"/>
    <property type="project" value="UniProtKB-UniRule"/>
</dbReference>
<feature type="active site" evidence="10 11">
    <location>
        <position position="192"/>
    </location>
</feature>
<comment type="catalytic activity">
    <reaction evidence="8 10">
        <text>5-[(5-phospho-1-deoxy-D-ribulos-1-ylimino)methylamino]-1-(5-phospho-beta-D-ribosyl)imidazole-4-carboxamide + L-glutamine = D-erythro-1-(imidazol-4-yl)glycerol 3-phosphate + 5-amino-1-(5-phospho-beta-D-ribosyl)imidazole-4-carboxamide + L-glutamate + H(+)</text>
        <dbReference type="Rhea" id="RHEA:24793"/>
        <dbReference type="ChEBI" id="CHEBI:15378"/>
        <dbReference type="ChEBI" id="CHEBI:29985"/>
        <dbReference type="ChEBI" id="CHEBI:58278"/>
        <dbReference type="ChEBI" id="CHEBI:58359"/>
        <dbReference type="ChEBI" id="CHEBI:58475"/>
        <dbReference type="ChEBI" id="CHEBI:58525"/>
        <dbReference type="EC" id="4.3.2.10"/>
    </reaction>
</comment>
<evidence type="ECO:0000256" key="6">
    <source>
        <dbReference type="ARBA" id="ARBA00023102"/>
    </source>
</evidence>
<keyword evidence="13" id="KW-0328">Glycosyltransferase</keyword>
<dbReference type="PIRSF" id="PIRSF000495">
    <property type="entry name" value="Amidotransf_hisH"/>
    <property type="match status" value="1"/>
</dbReference>
<evidence type="ECO:0000256" key="8">
    <source>
        <dbReference type="ARBA" id="ARBA00047838"/>
    </source>
</evidence>
<dbReference type="InterPro" id="IPR017926">
    <property type="entry name" value="GATASE"/>
</dbReference>
<comment type="caution">
    <text evidence="13">The sequence shown here is derived from an EMBL/GenBank/DDBJ whole genome shotgun (WGS) entry which is preliminary data.</text>
</comment>
<dbReference type="EMBL" id="JALJXV010000001">
    <property type="protein sequence ID" value="MCP1673296.1"/>
    <property type="molecule type" value="Genomic_DNA"/>
</dbReference>
<keyword evidence="4 10" id="KW-0378">Hydrolase</keyword>
<reference evidence="13" key="1">
    <citation type="submission" date="2022-03" db="EMBL/GenBank/DDBJ databases">
        <title>Genomic Encyclopedia of Type Strains, Phase III (KMG-III): the genomes of soil and plant-associated and newly described type strains.</title>
        <authorList>
            <person name="Whitman W."/>
        </authorList>
    </citation>
    <scope>NUCLEOTIDE SEQUENCE</scope>
    <source>
        <strain evidence="13">ANL 6-2</strain>
    </source>
</reference>
<dbReference type="Gene3D" id="3.40.50.880">
    <property type="match status" value="1"/>
</dbReference>
<dbReference type="SUPFAM" id="SSF52317">
    <property type="entry name" value="Class I glutamine amidotransferase-like"/>
    <property type="match status" value="1"/>
</dbReference>
<dbReference type="AlphaFoldDB" id="A0AAE3KAE2"/>
<keyword evidence="2 10" id="KW-0963">Cytoplasm</keyword>
<dbReference type="HAMAP" id="MF_00278">
    <property type="entry name" value="HisH"/>
    <property type="match status" value="1"/>
</dbReference>
<accession>A0AAE3KAE2</accession>
<dbReference type="GO" id="GO:0004359">
    <property type="term" value="F:glutaminase activity"/>
    <property type="evidence" value="ECO:0007669"/>
    <property type="project" value="UniProtKB-EC"/>
</dbReference>
<proteinExistence type="inferred from homology"/>
<keyword evidence="5 10" id="KW-0315">Glutamine amidotransferase</keyword>
<dbReference type="GO" id="GO:0005737">
    <property type="term" value="C:cytoplasm"/>
    <property type="evidence" value="ECO:0007669"/>
    <property type="project" value="UniProtKB-SubCell"/>
</dbReference>
<organism evidence="13 14">
    <name type="scientific">Natronocella acetinitrilica</name>
    <dbReference type="NCBI Taxonomy" id="414046"/>
    <lineage>
        <taxon>Bacteria</taxon>
        <taxon>Pseudomonadati</taxon>
        <taxon>Pseudomonadota</taxon>
        <taxon>Gammaproteobacteria</taxon>
        <taxon>Chromatiales</taxon>
        <taxon>Ectothiorhodospiraceae</taxon>
        <taxon>Natronocella</taxon>
    </lineage>
</organism>
<comment type="subcellular location">
    <subcellularLocation>
        <location evidence="10">Cytoplasm</location>
    </subcellularLocation>
</comment>
<evidence type="ECO:0000256" key="9">
    <source>
        <dbReference type="ARBA" id="ARBA00049534"/>
    </source>
</evidence>
<name>A0AAE3KAE2_9GAMM</name>
<feature type="active site" evidence="10 11">
    <location>
        <position position="194"/>
    </location>
</feature>
<evidence type="ECO:0000256" key="10">
    <source>
        <dbReference type="HAMAP-Rule" id="MF_00278"/>
    </source>
</evidence>